<dbReference type="Proteomes" id="UP000306753">
    <property type="component" value="Unassembled WGS sequence"/>
</dbReference>
<keyword evidence="4" id="KW-1133">Transmembrane helix</keyword>
<keyword evidence="4" id="KW-0812">Transmembrane</keyword>
<dbReference type="AlphaFoldDB" id="A0A5R9QI66"/>
<sequence>MSMPIRSSYPALRALLAHLCALGLTWLALLAARQLQWPLGMLGAAWLQGVLAAIIGQCLGLSRWWLAINLLFVPGLVGLFWYAIPPWVPLGGFVLLLLLNWNAFGERVPLYLTGGGAERRLQARLAELPADFRLIDLGSGLAGTLARLSRAYPAATFVGVETAPLTFVLSWLRCLPRPNCRVRFVSLWRVDLGAYDVVYCFLSPAPMPALWDKARAEMKPSALLISNTFAIPGVEPLETLALDDWRHSRLLIWRPGAGA</sequence>
<evidence type="ECO:0000256" key="4">
    <source>
        <dbReference type="SAM" id="Phobius"/>
    </source>
</evidence>
<keyword evidence="6" id="KW-1185">Reference proteome</keyword>
<name>A0A5R9QI66_9GAMM</name>
<accession>A0A5R9QI66</accession>
<evidence type="ECO:0000256" key="1">
    <source>
        <dbReference type="ARBA" id="ARBA00022603"/>
    </source>
</evidence>
<proteinExistence type="predicted"/>
<evidence type="ECO:0000313" key="6">
    <source>
        <dbReference type="Proteomes" id="UP000306753"/>
    </source>
</evidence>
<keyword evidence="1 5" id="KW-0489">Methyltransferase</keyword>
<keyword evidence="3" id="KW-0949">S-adenosyl-L-methionine</keyword>
<dbReference type="InterPro" id="IPR029063">
    <property type="entry name" value="SAM-dependent_MTases_sf"/>
</dbReference>
<dbReference type="SUPFAM" id="SSF53335">
    <property type="entry name" value="S-adenosyl-L-methionine-dependent methyltransferases"/>
    <property type="match status" value="1"/>
</dbReference>
<organism evidence="5 6">
    <name type="scientific">Stutzerimonas nosocomialis</name>
    <dbReference type="NCBI Taxonomy" id="1056496"/>
    <lineage>
        <taxon>Bacteria</taxon>
        <taxon>Pseudomonadati</taxon>
        <taxon>Pseudomonadota</taxon>
        <taxon>Gammaproteobacteria</taxon>
        <taxon>Pseudomonadales</taxon>
        <taxon>Pseudomonadaceae</taxon>
        <taxon>Stutzerimonas</taxon>
    </lineage>
</organism>
<dbReference type="EMBL" id="QLAG01000005">
    <property type="protein sequence ID" value="TLX64593.1"/>
    <property type="molecule type" value="Genomic_DNA"/>
</dbReference>
<dbReference type="PANTHER" id="PTHR13610:SF9">
    <property type="entry name" value="FI06469P"/>
    <property type="match status" value="1"/>
</dbReference>
<protein>
    <submittedName>
        <fullName evidence="5">Class I SAM-dependent methyltransferase</fullName>
    </submittedName>
</protein>
<evidence type="ECO:0000256" key="3">
    <source>
        <dbReference type="ARBA" id="ARBA00022691"/>
    </source>
</evidence>
<comment type="caution">
    <text evidence="5">The sequence shown here is derived from an EMBL/GenBank/DDBJ whole genome shotgun (WGS) entry which is preliminary data.</text>
</comment>
<reference evidence="5 6" key="1">
    <citation type="journal article" date="2017" name="Eur. J. Clin. Microbiol. Infect. Dis.">
        <title>Uncommonly isolated clinical Pseudomonas: identification and phylogenetic assignation.</title>
        <authorList>
            <person name="Mulet M."/>
            <person name="Gomila M."/>
            <person name="Ramirez A."/>
            <person name="Cardew S."/>
            <person name="Moore E.R."/>
            <person name="Lalucat J."/>
            <person name="Garcia-Valdes E."/>
        </authorList>
    </citation>
    <scope>NUCLEOTIDE SEQUENCE [LARGE SCALE GENOMIC DNA]</scope>
    <source>
        <strain evidence="5 6">SD129</strain>
    </source>
</reference>
<feature type="transmembrane region" description="Helical" evidence="4">
    <location>
        <begin position="41"/>
        <end position="59"/>
    </location>
</feature>
<dbReference type="GO" id="GO:0032259">
    <property type="term" value="P:methylation"/>
    <property type="evidence" value="ECO:0007669"/>
    <property type="project" value="UniProtKB-KW"/>
</dbReference>
<keyword evidence="4" id="KW-0472">Membrane</keyword>
<dbReference type="Gene3D" id="3.40.50.150">
    <property type="entry name" value="Vaccinia Virus protein VP39"/>
    <property type="match status" value="1"/>
</dbReference>
<evidence type="ECO:0000313" key="5">
    <source>
        <dbReference type="EMBL" id="TLX64593.1"/>
    </source>
</evidence>
<dbReference type="PANTHER" id="PTHR13610">
    <property type="entry name" value="METHYLTRANSFERASE DOMAIN-CONTAINING PROTEIN"/>
    <property type="match status" value="1"/>
</dbReference>
<dbReference type="InterPro" id="IPR026170">
    <property type="entry name" value="FAM173A/B"/>
</dbReference>
<dbReference type="GO" id="GO:0016279">
    <property type="term" value="F:protein-lysine N-methyltransferase activity"/>
    <property type="evidence" value="ECO:0007669"/>
    <property type="project" value="InterPro"/>
</dbReference>
<gene>
    <name evidence="5" type="ORF">DN820_05830</name>
</gene>
<evidence type="ECO:0000256" key="2">
    <source>
        <dbReference type="ARBA" id="ARBA00022679"/>
    </source>
</evidence>
<keyword evidence="2 5" id="KW-0808">Transferase</keyword>